<dbReference type="OrthoDB" id="3629498at2"/>
<proteinExistence type="predicted"/>
<keyword evidence="1" id="KW-0812">Transmembrane</keyword>
<dbReference type="Proteomes" id="UP000199137">
    <property type="component" value="Unassembled WGS sequence"/>
</dbReference>
<evidence type="ECO:0000313" key="3">
    <source>
        <dbReference type="Proteomes" id="UP000199137"/>
    </source>
</evidence>
<organism evidence="2 3">
    <name type="scientific">Amycolatopsis rubida</name>
    <dbReference type="NCBI Taxonomy" id="112413"/>
    <lineage>
        <taxon>Bacteria</taxon>
        <taxon>Bacillati</taxon>
        <taxon>Actinomycetota</taxon>
        <taxon>Actinomycetes</taxon>
        <taxon>Pseudonocardiales</taxon>
        <taxon>Pseudonocardiaceae</taxon>
        <taxon>Amycolatopsis</taxon>
    </lineage>
</organism>
<dbReference type="PROSITE" id="PS51257">
    <property type="entry name" value="PROKAR_LIPOPROTEIN"/>
    <property type="match status" value="1"/>
</dbReference>
<gene>
    <name evidence="2" type="ORF">SAMN05421854_112214</name>
</gene>
<dbReference type="AlphaFoldDB" id="A0A1I5YMN5"/>
<keyword evidence="1" id="KW-1133">Transmembrane helix</keyword>
<dbReference type="RefSeq" id="WP_093576068.1">
    <property type="nucleotide sequence ID" value="NZ_FOWC01000012.1"/>
</dbReference>
<feature type="transmembrane region" description="Helical" evidence="1">
    <location>
        <begin position="164"/>
        <end position="188"/>
    </location>
</feature>
<reference evidence="2 3" key="1">
    <citation type="submission" date="2016-10" db="EMBL/GenBank/DDBJ databases">
        <authorList>
            <person name="de Groot N.N."/>
        </authorList>
    </citation>
    <scope>NUCLEOTIDE SEQUENCE [LARGE SCALE GENOMIC DNA]</scope>
    <source>
        <strain evidence="2 3">DSM 44637</strain>
    </source>
</reference>
<feature type="transmembrane region" description="Helical" evidence="1">
    <location>
        <begin position="208"/>
        <end position="228"/>
    </location>
</feature>
<name>A0A1I5YMN5_9PSEU</name>
<feature type="transmembrane region" description="Helical" evidence="1">
    <location>
        <begin position="101"/>
        <end position="124"/>
    </location>
</feature>
<sequence length="285" mass="28065">MRLAGALLVTLAAGAAGAGYWVLAGVVLAALAAACGSRLPALGGDPAGRIAGGLSRLAQIVVLAQAFGAYVFPAQPGYAAAALVVFVAAADFAGLRLPDLLVTWVLGVLLAAAAVLVAMCLAVAPVSQTGGIGTPPAAGIVVAALFLLPFLLPEPGERGTGRALVLSLVAVAVTAVTLLQLGPVRLGLSGTAMRDLLSAADAGQLQPLLTVIAVLATLPAVFTTFVGARQRFAPSGGAPVAVAALLAAAAAAFVPLSAALLAAGLGAVAELLLRVRIRRYRGVHD</sequence>
<protein>
    <recommendedName>
        <fullName evidence="4">Sulfatase</fullName>
    </recommendedName>
</protein>
<feature type="transmembrane region" description="Helical" evidence="1">
    <location>
        <begin position="136"/>
        <end position="152"/>
    </location>
</feature>
<feature type="transmembrane region" description="Helical" evidence="1">
    <location>
        <begin position="77"/>
        <end position="95"/>
    </location>
</feature>
<dbReference type="EMBL" id="FOWC01000012">
    <property type="protein sequence ID" value="SFQ45508.1"/>
    <property type="molecule type" value="Genomic_DNA"/>
</dbReference>
<accession>A0A1I5YMN5</accession>
<evidence type="ECO:0000256" key="1">
    <source>
        <dbReference type="SAM" id="Phobius"/>
    </source>
</evidence>
<evidence type="ECO:0008006" key="4">
    <source>
        <dbReference type="Google" id="ProtNLM"/>
    </source>
</evidence>
<feature type="transmembrane region" description="Helical" evidence="1">
    <location>
        <begin position="240"/>
        <end position="273"/>
    </location>
</feature>
<keyword evidence="1" id="KW-0472">Membrane</keyword>
<dbReference type="STRING" id="112413.SAMN05421854_112214"/>
<evidence type="ECO:0000313" key="2">
    <source>
        <dbReference type="EMBL" id="SFQ45508.1"/>
    </source>
</evidence>